<proteinExistence type="predicted"/>
<dbReference type="GO" id="GO:0097546">
    <property type="term" value="C:ciliary base"/>
    <property type="evidence" value="ECO:0007669"/>
    <property type="project" value="TreeGrafter"/>
</dbReference>
<dbReference type="GO" id="GO:0036064">
    <property type="term" value="C:ciliary basal body"/>
    <property type="evidence" value="ECO:0007669"/>
    <property type="project" value="TreeGrafter"/>
</dbReference>
<dbReference type="GO" id="GO:0097730">
    <property type="term" value="C:non-motile cilium"/>
    <property type="evidence" value="ECO:0007669"/>
    <property type="project" value="TreeGrafter"/>
</dbReference>
<accession>A0A0L7LVI3</accession>
<gene>
    <name evidence="1" type="ORF">OBRU01_00180</name>
</gene>
<dbReference type="PANTHER" id="PTHR44117">
    <property type="entry name" value="INTRAFLAGELLAR TRANSPORT PROTEIN 88 HOMOLOG"/>
    <property type="match status" value="1"/>
</dbReference>
<dbReference type="SUPFAM" id="SSF48452">
    <property type="entry name" value="TPR-like"/>
    <property type="match status" value="1"/>
</dbReference>
<dbReference type="Pfam" id="PF14559">
    <property type="entry name" value="TPR_19"/>
    <property type="match status" value="1"/>
</dbReference>
<protein>
    <submittedName>
        <fullName evidence="1">Putative tetratricopeptide repeat protein 10, tpr10</fullName>
    </submittedName>
</protein>
<sequence length="85" mass="9655">MTYQVEAVWPCDLSALEWLASEAAPEAALQYYRRAARVQPTNPQWGLLMGGCLRASGRYQEALTLYKKMNARFPDNVQCKSFILP</sequence>
<dbReference type="Proteomes" id="UP000037510">
    <property type="component" value="Unassembled WGS sequence"/>
</dbReference>
<comment type="caution">
    <text evidence="1">The sequence shown here is derived from an EMBL/GenBank/DDBJ whole genome shotgun (WGS) entry which is preliminary data.</text>
</comment>
<dbReference type="GO" id="GO:0005814">
    <property type="term" value="C:centriole"/>
    <property type="evidence" value="ECO:0007669"/>
    <property type="project" value="TreeGrafter"/>
</dbReference>
<dbReference type="GO" id="GO:1905515">
    <property type="term" value="P:non-motile cilium assembly"/>
    <property type="evidence" value="ECO:0007669"/>
    <property type="project" value="TreeGrafter"/>
</dbReference>
<dbReference type="STRING" id="104452.A0A0L7LVI3"/>
<dbReference type="GO" id="GO:0019894">
    <property type="term" value="F:kinesin binding"/>
    <property type="evidence" value="ECO:0007669"/>
    <property type="project" value="TreeGrafter"/>
</dbReference>
<reference evidence="1 2" key="1">
    <citation type="journal article" date="2015" name="Genome Biol. Evol.">
        <title>The genome of winter moth (Operophtera brumata) provides a genomic perspective on sexual dimorphism and phenology.</title>
        <authorList>
            <person name="Derks M.F."/>
            <person name="Smit S."/>
            <person name="Salis L."/>
            <person name="Schijlen E."/>
            <person name="Bossers A."/>
            <person name="Mateman C."/>
            <person name="Pijl A.S."/>
            <person name="de Ridder D."/>
            <person name="Groenen M.A."/>
            <person name="Visser M.E."/>
            <person name="Megens H.J."/>
        </authorList>
    </citation>
    <scope>NUCLEOTIDE SEQUENCE [LARGE SCALE GENOMIC DNA]</scope>
    <source>
        <strain evidence="1">WM2013NL</strain>
        <tissue evidence="1">Head and thorax</tissue>
    </source>
</reference>
<dbReference type="GO" id="GO:0042073">
    <property type="term" value="P:intraciliary transport"/>
    <property type="evidence" value="ECO:0007669"/>
    <property type="project" value="TreeGrafter"/>
</dbReference>
<dbReference type="Gene3D" id="1.25.40.10">
    <property type="entry name" value="Tetratricopeptide repeat domain"/>
    <property type="match status" value="1"/>
</dbReference>
<dbReference type="EMBL" id="JTDY01000008">
    <property type="protein sequence ID" value="KOB79487.1"/>
    <property type="molecule type" value="Genomic_DNA"/>
</dbReference>
<evidence type="ECO:0000313" key="1">
    <source>
        <dbReference type="EMBL" id="KOB79487.1"/>
    </source>
</evidence>
<dbReference type="InterPro" id="IPR011990">
    <property type="entry name" value="TPR-like_helical_dom_sf"/>
</dbReference>
<dbReference type="PANTHER" id="PTHR44117:SF1">
    <property type="entry name" value="INTRAFLAGELLAR TRANSPORT PROTEIN 88 HOMOLOG"/>
    <property type="match status" value="1"/>
</dbReference>
<evidence type="ECO:0000313" key="2">
    <source>
        <dbReference type="Proteomes" id="UP000037510"/>
    </source>
</evidence>
<dbReference type="AlphaFoldDB" id="A0A0L7LVI3"/>
<organism evidence="1 2">
    <name type="scientific">Operophtera brumata</name>
    <name type="common">Winter moth</name>
    <name type="synonym">Phalaena brumata</name>
    <dbReference type="NCBI Taxonomy" id="104452"/>
    <lineage>
        <taxon>Eukaryota</taxon>
        <taxon>Metazoa</taxon>
        <taxon>Ecdysozoa</taxon>
        <taxon>Arthropoda</taxon>
        <taxon>Hexapoda</taxon>
        <taxon>Insecta</taxon>
        <taxon>Pterygota</taxon>
        <taxon>Neoptera</taxon>
        <taxon>Endopterygota</taxon>
        <taxon>Lepidoptera</taxon>
        <taxon>Glossata</taxon>
        <taxon>Ditrysia</taxon>
        <taxon>Geometroidea</taxon>
        <taxon>Geometridae</taxon>
        <taxon>Larentiinae</taxon>
        <taxon>Operophtera</taxon>
    </lineage>
</organism>
<name>A0A0L7LVI3_OPEBR</name>
<keyword evidence="2" id="KW-1185">Reference proteome</keyword>